<gene>
    <name evidence="1" type="ORF">HICCMSTLAB_LOCUS8954</name>
</gene>
<dbReference type="OrthoDB" id="6162903at2759"/>
<organism evidence="1 2">
    <name type="scientific">Cotesia congregata</name>
    <name type="common">Parasitoid wasp</name>
    <name type="synonym">Apanteles congregatus</name>
    <dbReference type="NCBI Taxonomy" id="51543"/>
    <lineage>
        <taxon>Eukaryota</taxon>
        <taxon>Metazoa</taxon>
        <taxon>Ecdysozoa</taxon>
        <taxon>Arthropoda</taxon>
        <taxon>Hexapoda</taxon>
        <taxon>Insecta</taxon>
        <taxon>Pterygota</taxon>
        <taxon>Neoptera</taxon>
        <taxon>Endopterygota</taxon>
        <taxon>Hymenoptera</taxon>
        <taxon>Apocrita</taxon>
        <taxon>Ichneumonoidea</taxon>
        <taxon>Braconidae</taxon>
        <taxon>Microgastrinae</taxon>
        <taxon>Cotesia</taxon>
    </lineage>
</organism>
<reference evidence="1" key="1">
    <citation type="submission" date="2021-04" db="EMBL/GenBank/DDBJ databases">
        <authorList>
            <person name="Chebbi M.A.C M."/>
        </authorList>
    </citation>
    <scope>NUCLEOTIDE SEQUENCE</scope>
</reference>
<dbReference type="EMBL" id="CAJNRD030001121">
    <property type="protein sequence ID" value="CAG5097941.1"/>
    <property type="molecule type" value="Genomic_DNA"/>
</dbReference>
<keyword evidence="2" id="KW-1185">Reference proteome</keyword>
<evidence type="ECO:0000313" key="2">
    <source>
        <dbReference type="Proteomes" id="UP000786811"/>
    </source>
</evidence>
<dbReference type="PANTHER" id="PTHR34494">
    <property type="entry name" value="PROTEIN CBG25024"/>
    <property type="match status" value="1"/>
</dbReference>
<dbReference type="PANTHER" id="PTHR34494:SF1">
    <property type="entry name" value="PROTEIN CBG25024"/>
    <property type="match status" value="1"/>
</dbReference>
<protein>
    <submittedName>
        <fullName evidence="1">Uncharacterized protein</fullName>
    </submittedName>
</protein>
<dbReference type="Proteomes" id="UP000786811">
    <property type="component" value="Unassembled WGS sequence"/>
</dbReference>
<accession>A0A8J2MNZ9</accession>
<comment type="caution">
    <text evidence="1">The sequence shown here is derived from an EMBL/GenBank/DDBJ whole genome shotgun (WGS) entry which is preliminary data.</text>
</comment>
<name>A0A8J2MNZ9_COTCN</name>
<sequence>MDFLSWATNSIPVVGHVKGIVHYAVGDTKGGHQAMFQATRTAAVVGAGTAGALAGPAGTLYFGSVAQVMSDSVGTMILDEPQGVNWACSEIQNGNEAMSQATRIVAVVGAGAAASLAGLAGIVASTATNAQVISDSIGAVVLNEPQGVNMACRTVVEQKP</sequence>
<dbReference type="AlphaFoldDB" id="A0A8J2MNZ9"/>
<proteinExistence type="predicted"/>
<evidence type="ECO:0000313" key="1">
    <source>
        <dbReference type="EMBL" id="CAG5097941.1"/>
    </source>
</evidence>